<comment type="caution">
    <text evidence="2">The sequence shown here is derived from an EMBL/GenBank/DDBJ whole genome shotgun (WGS) entry which is preliminary data.</text>
</comment>
<sequence length="270" mass="31614">MREAERIPLERLYNTRDLGGIKTLDGQRIRPHRLIRSGQLSGMTEKDARVLVEEYQLKTVVDFRTEREKEESPDPIPEGVAYLEIPILDELSVGITRDQESEQRMLKLLMQKLDSGEDAAAQYMQDLYRNMVRQEYCRRQYRRFFDVLLRQEEGAVLWHCSAGKDRVGVGTAYLLWALGVPDETVYADYRKVNALTGRVVDRELFRIRTKIPDERLLECLRSLMQVQDSYLKSVQDEIEKDYGSVDAFLKQEMGLDENARLRLRGKYLEQ</sequence>
<accession>A0A9D2QIP4</accession>
<evidence type="ECO:0000256" key="1">
    <source>
        <dbReference type="ARBA" id="ARBA00009580"/>
    </source>
</evidence>
<dbReference type="Pfam" id="PF13350">
    <property type="entry name" value="Y_phosphatase3"/>
    <property type="match status" value="1"/>
</dbReference>
<dbReference type="InterPro" id="IPR026893">
    <property type="entry name" value="Tyr/Ser_Pase_IphP-type"/>
</dbReference>
<comment type="similarity">
    <text evidence="1">Belongs to the protein-tyrosine phosphatase family.</text>
</comment>
<dbReference type="EMBL" id="DWVS01000244">
    <property type="protein sequence ID" value="HJC88254.1"/>
    <property type="molecule type" value="Genomic_DNA"/>
</dbReference>
<gene>
    <name evidence="2" type="ORF">H9926_09590</name>
</gene>
<protein>
    <submittedName>
        <fullName evidence="2">Tyrosine-protein phosphatase</fullName>
    </submittedName>
</protein>
<evidence type="ECO:0000313" key="2">
    <source>
        <dbReference type="EMBL" id="HJC88254.1"/>
    </source>
</evidence>
<proteinExistence type="inferred from homology"/>
<dbReference type="AlphaFoldDB" id="A0A9D2QIP4"/>
<dbReference type="PANTHER" id="PTHR31126:SF1">
    <property type="entry name" value="TYROSINE SPECIFIC PROTEIN PHOSPHATASES DOMAIN-CONTAINING PROTEIN"/>
    <property type="match status" value="1"/>
</dbReference>
<dbReference type="PANTHER" id="PTHR31126">
    <property type="entry name" value="TYROSINE-PROTEIN PHOSPHATASE"/>
    <property type="match status" value="1"/>
</dbReference>
<evidence type="ECO:0000313" key="3">
    <source>
        <dbReference type="Proteomes" id="UP000823922"/>
    </source>
</evidence>
<reference evidence="2" key="1">
    <citation type="journal article" date="2021" name="PeerJ">
        <title>Extensive microbial diversity within the chicken gut microbiome revealed by metagenomics and culture.</title>
        <authorList>
            <person name="Gilroy R."/>
            <person name="Ravi A."/>
            <person name="Getino M."/>
            <person name="Pursley I."/>
            <person name="Horton D.L."/>
            <person name="Alikhan N.F."/>
            <person name="Baker D."/>
            <person name="Gharbi K."/>
            <person name="Hall N."/>
            <person name="Watson M."/>
            <person name="Adriaenssens E.M."/>
            <person name="Foster-Nyarko E."/>
            <person name="Jarju S."/>
            <person name="Secka A."/>
            <person name="Antonio M."/>
            <person name="Oren A."/>
            <person name="Chaudhuri R.R."/>
            <person name="La Ragione R."/>
            <person name="Hildebrand F."/>
            <person name="Pallen M.J."/>
        </authorList>
    </citation>
    <scope>NUCLEOTIDE SEQUENCE</scope>
    <source>
        <strain evidence="2">ChiBcec1-1630</strain>
    </source>
</reference>
<dbReference type="SUPFAM" id="SSF52799">
    <property type="entry name" value="(Phosphotyrosine protein) phosphatases II"/>
    <property type="match status" value="1"/>
</dbReference>
<reference evidence="2" key="2">
    <citation type="submission" date="2021-04" db="EMBL/GenBank/DDBJ databases">
        <authorList>
            <person name="Gilroy R."/>
        </authorList>
    </citation>
    <scope>NUCLEOTIDE SEQUENCE</scope>
    <source>
        <strain evidence="2">ChiBcec1-1630</strain>
    </source>
</reference>
<name>A0A9D2QIP4_9FIRM</name>
<dbReference type="GO" id="GO:0004721">
    <property type="term" value="F:phosphoprotein phosphatase activity"/>
    <property type="evidence" value="ECO:0007669"/>
    <property type="project" value="InterPro"/>
</dbReference>
<organism evidence="2 3">
    <name type="scientific">Candidatus Eisenbergiella intestinigallinarum</name>
    <dbReference type="NCBI Taxonomy" id="2838549"/>
    <lineage>
        <taxon>Bacteria</taxon>
        <taxon>Bacillati</taxon>
        <taxon>Bacillota</taxon>
        <taxon>Clostridia</taxon>
        <taxon>Lachnospirales</taxon>
        <taxon>Lachnospiraceae</taxon>
        <taxon>Eisenbergiella</taxon>
    </lineage>
</organism>
<dbReference type="InterPro" id="IPR029021">
    <property type="entry name" value="Prot-tyrosine_phosphatase-like"/>
</dbReference>
<dbReference type="Proteomes" id="UP000823922">
    <property type="component" value="Unassembled WGS sequence"/>
</dbReference>
<dbReference type="Gene3D" id="3.90.190.10">
    <property type="entry name" value="Protein tyrosine phosphatase superfamily"/>
    <property type="match status" value="1"/>
</dbReference>